<sequence length="100" mass="10974">MQDRDELSRRIGTAFAAHRPAGCTDLAEDTNFFEAGYTSLRLTAVLATLADEDVALALLDVFRFPTRRSLSAEVARRLGLPAHPSSGERKALPWETRSGD</sequence>
<dbReference type="InterPro" id="IPR009081">
    <property type="entry name" value="PP-bd_ACP"/>
</dbReference>
<dbReference type="RefSeq" id="WP_191839506.1">
    <property type="nucleotide sequence ID" value="NZ_BAAALB010000007.1"/>
</dbReference>
<feature type="domain" description="Carrier" evidence="2">
    <location>
        <begin position="2"/>
        <end position="78"/>
    </location>
</feature>
<evidence type="ECO:0000313" key="3">
    <source>
        <dbReference type="EMBL" id="GIF87680.1"/>
    </source>
</evidence>
<evidence type="ECO:0000313" key="4">
    <source>
        <dbReference type="Proteomes" id="UP000619293"/>
    </source>
</evidence>
<dbReference type="Gene3D" id="1.10.1200.10">
    <property type="entry name" value="ACP-like"/>
    <property type="match status" value="1"/>
</dbReference>
<proteinExistence type="predicted"/>
<accession>A0A8J3NR28</accession>
<organism evidence="3 4">
    <name type="scientific">Catellatospora chokoriensis</name>
    <dbReference type="NCBI Taxonomy" id="310353"/>
    <lineage>
        <taxon>Bacteria</taxon>
        <taxon>Bacillati</taxon>
        <taxon>Actinomycetota</taxon>
        <taxon>Actinomycetes</taxon>
        <taxon>Micromonosporales</taxon>
        <taxon>Micromonosporaceae</taxon>
        <taxon>Catellatospora</taxon>
    </lineage>
</organism>
<keyword evidence="4" id="KW-1185">Reference proteome</keyword>
<feature type="region of interest" description="Disordered" evidence="1">
    <location>
        <begin position="79"/>
        <end position="100"/>
    </location>
</feature>
<dbReference type="EMBL" id="BONG01000005">
    <property type="protein sequence ID" value="GIF87680.1"/>
    <property type="molecule type" value="Genomic_DNA"/>
</dbReference>
<comment type="caution">
    <text evidence="3">The sequence shown here is derived from an EMBL/GenBank/DDBJ whole genome shotgun (WGS) entry which is preliminary data.</text>
</comment>
<protein>
    <recommendedName>
        <fullName evidence="2">Carrier domain-containing protein</fullName>
    </recommendedName>
</protein>
<reference evidence="3 4" key="1">
    <citation type="submission" date="2021-01" db="EMBL/GenBank/DDBJ databases">
        <title>Whole genome shotgun sequence of Catellatospora chokoriensis NBRC 107358.</title>
        <authorList>
            <person name="Komaki H."/>
            <person name="Tamura T."/>
        </authorList>
    </citation>
    <scope>NUCLEOTIDE SEQUENCE [LARGE SCALE GENOMIC DNA]</scope>
    <source>
        <strain evidence="3 4">NBRC 107358</strain>
    </source>
</reference>
<feature type="compositionally biased region" description="Basic and acidic residues" evidence="1">
    <location>
        <begin position="86"/>
        <end position="100"/>
    </location>
</feature>
<dbReference type="AlphaFoldDB" id="A0A8J3NR28"/>
<gene>
    <name evidence="3" type="ORF">Cch02nite_11240</name>
</gene>
<evidence type="ECO:0000259" key="2">
    <source>
        <dbReference type="PROSITE" id="PS50075"/>
    </source>
</evidence>
<dbReference type="SUPFAM" id="SSF47336">
    <property type="entry name" value="ACP-like"/>
    <property type="match status" value="1"/>
</dbReference>
<name>A0A8J3NR28_9ACTN</name>
<dbReference type="PROSITE" id="PS50075">
    <property type="entry name" value="CARRIER"/>
    <property type="match status" value="1"/>
</dbReference>
<dbReference type="Proteomes" id="UP000619293">
    <property type="component" value="Unassembled WGS sequence"/>
</dbReference>
<evidence type="ECO:0000256" key="1">
    <source>
        <dbReference type="SAM" id="MobiDB-lite"/>
    </source>
</evidence>
<dbReference type="Pfam" id="PF00550">
    <property type="entry name" value="PP-binding"/>
    <property type="match status" value="1"/>
</dbReference>
<dbReference type="InterPro" id="IPR036736">
    <property type="entry name" value="ACP-like_sf"/>
</dbReference>